<keyword evidence="7 11" id="KW-0297">G-protein coupled receptor</keyword>
<evidence type="ECO:0000256" key="3">
    <source>
        <dbReference type="ARBA" id="ARBA00022475"/>
    </source>
</evidence>
<organism evidence="12 13">
    <name type="scientific">Phodopus roborovskii</name>
    <name type="common">Roborovski's desert hamster</name>
    <name type="synonym">Cricetulus roborovskii</name>
    <dbReference type="NCBI Taxonomy" id="109678"/>
    <lineage>
        <taxon>Eukaryota</taxon>
        <taxon>Metazoa</taxon>
        <taxon>Chordata</taxon>
        <taxon>Craniata</taxon>
        <taxon>Vertebrata</taxon>
        <taxon>Euteleostomi</taxon>
        <taxon>Mammalia</taxon>
        <taxon>Eutheria</taxon>
        <taxon>Euarchontoglires</taxon>
        <taxon>Glires</taxon>
        <taxon>Rodentia</taxon>
        <taxon>Myomorpha</taxon>
        <taxon>Muroidea</taxon>
        <taxon>Cricetidae</taxon>
        <taxon>Cricetinae</taxon>
        <taxon>Phodopus</taxon>
    </lineage>
</organism>
<evidence type="ECO:0000256" key="2">
    <source>
        <dbReference type="ARBA" id="ARBA00010663"/>
    </source>
</evidence>
<protein>
    <recommendedName>
        <fullName evidence="11">Vomeronasal type-1 receptor</fullName>
    </recommendedName>
</protein>
<keyword evidence="6" id="KW-1133">Transmembrane helix</keyword>
<dbReference type="EMBL" id="CALSGD010001559">
    <property type="protein sequence ID" value="CAH7167587.1"/>
    <property type="molecule type" value="Genomic_DNA"/>
</dbReference>
<reference evidence="12" key="1">
    <citation type="submission" date="2022-06" db="EMBL/GenBank/DDBJ databases">
        <authorList>
            <person name="Andreotti S."/>
            <person name="Wyler E."/>
        </authorList>
    </citation>
    <scope>NUCLEOTIDE SEQUENCE</scope>
</reference>
<evidence type="ECO:0000256" key="4">
    <source>
        <dbReference type="ARBA" id="ARBA00022507"/>
    </source>
</evidence>
<evidence type="ECO:0000256" key="6">
    <source>
        <dbReference type="ARBA" id="ARBA00022989"/>
    </source>
</evidence>
<name>A0AAV0A559_PHORO</name>
<keyword evidence="8" id="KW-0472">Membrane</keyword>
<evidence type="ECO:0000256" key="11">
    <source>
        <dbReference type="RuleBase" id="RU364061"/>
    </source>
</evidence>
<accession>A0AAV0A559</accession>
<sequence>MNQNSKLYTNTNIRNTFFFEISIGISGNSVLLLFHVLMLCTGTCWLSCAGTRSRSGIFTAPAFLRKHLQSKGPPGPSCCS</sequence>
<dbReference type="GO" id="GO:0005886">
    <property type="term" value="C:plasma membrane"/>
    <property type="evidence" value="ECO:0007669"/>
    <property type="project" value="UniProtKB-SubCell"/>
</dbReference>
<evidence type="ECO:0000256" key="10">
    <source>
        <dbReference type="ARBA" id="ARBA00023224"/>
    </source>
</evidence>
<dbReference type="Proteomes" id="UP001152836">
    <property type="component" value="Unassembled WGS sequence"/>
</dbReference>
<keyword evidence="9 11" id="KW-0675">Receptor</keyword>
<keyword evidence="4 11" id="KW-0589">Pheromone response</keyword>
<keyword evidence="10 11" id="KW-0807">Transducer</keyword>
<evidence type="ECO:0000256" key="1">
    <source>
        <dbReference type="ARBA" id="ARBA00004651"/>
    </source>
</evidence>
<keyword evidence="13" id="KW-1185">Reference proteome</keyword>
<comment type="subcellular location">
    <subcellularLocation>
        <location evidence="1 11">Cell membrane</location>
        <topology evidence="1 11">Multi-pass membrane protein</topology>
    </subcellularLocation>
</comment>
<evidence type="ECO:0000256" key="9">
    <source>
        <dbReference type="ARBA" id="ARBA00023170"/>
    </source>
</evidence>
<evidence type="ECO:0000313" key="13">
    <source>
        <dbReference type="Proteomes" id="UP001152836"/>
    </source>
</evidence>
<proteinExistence type="inferred from homology"/>
<keyword evidence="3 11" id="KW-1003">Cell membrane</keyword>
<comment type="caution">
    <text evidence="12">The sequence shown here is derived from an EMBL/GenBank/DDBJ whole genome shotgun (WGS) entry which is preliminary data.</text>
</comment>
<keyword evidence="5" id="KW-0812">Transmembrane</keyword>
<dbReference type="AlphaFoldDB" id="A0AAV0A559"/>
<dbReference type="GO" id="GO:0019236">
    <property type="term" value="P:response to pheromone"/>
    <property type="evidence" value="ECO:0007669"/>
    <property type="project" value="UniProtKB-KW"/>
</dbReference>
<evidence type="ECO:0000256" key="8">
    <source>
        <dbReference type="ARBA" id="ARBA00023136"/>
    </source>
</evidence>
<gene>
    <name evidence="12" type="primary">Vmn1r41</name>
    <name evidence="12" type="ORF">PHOROB_LOCUS14767</name>
</gene>
<dbReference type="Pfam" id="PF03402">
    <property type="entry name" value="V1R"/>
    <property type="match status" value="1"/>
</dbReference>
<dbReference type="GO" id="GO:0016503">
    <property type="term" value="F:pheromone receptor activity"/>
    <property type="evidence" value="ECO:0007669"/>
    <property type="project" value="InterPro"/>
</dbReference>
<comment type="similarity">
    <text evidence="2 11">Belongs to the G-protein coupled receptor 1 family.</text>
</comment>
<evidence type="ECO:0000313" key="12">
    <source>
        <dbReference type="EMBL" id="CAH7167587.1"/>
    </source>
</evidence>
<evidence type="ECO:0000256" key="7">
    <source>
        <dbReference type="ARBA" id="ARBA00023040"/>
    </source>
</evidence>
<dbReference type="InterPro" id="IPR004072">
    <property type="entry name" value="Vmron_rcpt_1"/>
</dbReference>
<evidence type="ECO:0000256" key="5">
    <source>
        <dbReference type="ARBA" id="ARBA00022692"/>
    </source>
</evidence>